<keyword evidence="13" id="KW-1185">Reference proteome</keyword>
<keyword evidence="5 8" id="KW-0812">Transmembrane</keyword>
<dbReference type="GO" id="GO:0005886">
    <property type="term" value="C:plasma membrane"/>
    <property type="evidence" value="ECO:0007669"/>
    <property type="project" value="UniProtKB-SubCell"/>
</dbReference>
<keyword evidence="7 8" id="KW-0472">Membrane</keyword>
<sequence>MKVMNPESASLAVMSQGSGVFTRRLRKYWPYLLILPSFGLLLLFTFYPLLQGFWMSVFQRGVVVLPQVASTQPKFVGIDNFIQVFTDPEFQHVLLRTVVFVVFAVPLNLVIALCMALLLAPQVRGFGLARTIVFFPSMISLLTIGIMWKWLFGYNSGLINYVLSLVDISPVPWLQQETMAQIAVVIVWVWASAGFNMMILLAGLTAIPEDLYEASRMDGTSRWRTFWRITLPLLQPSVVVVVVLSSIEAFKVYELVISLTGGGPGRATVYLIQTIYENAFMQPATAGVAAAQSVVLFVILFALSVIQLRLSRSFK</sequence>
<evidence type="ECO:0000313" key="12">
    <source>
        <dbReference type="Proteomes" id="UP000500801"/>
    </source>
</evidence>
<organism evidence="10 12">
    <name type="scientific">Dickeya zeae</name>
    <dbReference type="NCBI Taxonomy" id="204042"/>
    <lineage>
        <taxon>Bacteria</taxon>
        <taxon>Pseudomonadati</taxon>
        <taxon>Pseudomonadota</taxon>
        <taxon>Gammaproteobacteria</taxon>
        <taxon>Enterobacterales</taxon>
        <taxon>Pectobacteriaceae</taxon>
        <taxon>Dickeya</taxon>
    </lineage>
</organism>
<evidence type="ECO:0000313" key="13">
    <source>
        <dbReference type="Proteomes" id="UP000824976"/>
    </source>
</evidence>
<dbReference type="Proteomes" id="UP000500801">
    <property type="component" value="Chromosome"/>
</dbReference>
<feature type="transmembrane region" description="Helical" evidence="8">
    <location>
        <begin position="225"/>
        <end position="247"/>
    </location>
</feature>
<keyword evidence="3" id="KW-1003">Cell membrane</keyword>
<keyword evidence="2 8" id="KW-0813">Transport</keyword>
<comment type="subcellular location">
    <subcellularLocation>
        <location evidence="1">Cell inner membrane</location>
        <topology evidence="1">Multi-pass membrane protein</topology>
    </subcellularLocation>
    <subcellularLocation>
        <location evidence="8">Cell membrane</location>
        <topology evidence="8">Multi-pass membrane protein</topology>
    </subcellularLocation>
</comment>
<accession>A0AAE6Z421</accession>
<gene>
    <name evidence="10" type="ORF">DWG24_20715</name>
    <name evidence="11" type="ORF">FGI21_15075</name>
</gene>
<keyword evidence="6 8" id="KW-1133">Transmembrane helix</keyword>
<evidence type="ECO:0000259" key="9">
    <source>
        <dbReference type="PROSITE" id="PS50928"/>
    </source>
</evidence>
<dbReference type="AlphaFoldDB" id="A0AAE6Z421"/>
<dbReference type="Pfam" id="PF00528">
    <property type="entry name" value="BPD_transp_1"/>
    <property type="match status" value="1"/>
</dbReference>
<dbReference type="CDD" id="cd06261">
    <property type="entry name" value="TM_PBP2"/>
    <property type="match status" value="1"/>
</dbReference>
<evidence type="ECO:0000313" key="11">
    <source>
        <dbReference type="EMBL" id="QYM93093.1"/>
    </source>
</evidence>
<proteinExistence type="inferred from homology"/>
<feature type="transmembrane region" description="Helical" evidence="8">
    <location>
        <begin position="179"/>
        <end position="204"/>
    </location>
</feature>
<dbReference type="Gene3D" id="1.10.3720.10">
    <property type="entry name" value="MetI-like"/>
    <property type="match status" value="1"/>
</dbReference>
<evidence type="ECO:0000256" key="7">
    <source>
        <dbReference type="ARBA" id="ARBA00023136"/>
    </source>
</evidence>
<keyword evidence="4" id="KW-0997">Cell inner membrane</keyword>
<evidence type="ECO:0000256" key="5">
    <source>
        <dbReference type="ARBA" id="ARBA00022692"/>
    </source>
</evidence>
<dbReference type="RefSeq" id="WP_023638584.1">
    <property type="nucleotide sequence ID" value="NZ_CP033622.1"/>
</dbReference>
<evidence type="ECO:0000256" key="1">
    <source>
        <dbReference type="ARBA" id="ARBA00004429"/>
    </source>
</evidence>
<feature type="transmembrane region" description="Helical" evidence="8">
    <location>
        <begin position="28"/>
        <end position="50"/>
    </location>
</feature>
<evidence type="ECO:0000256" key="3">
    <source>
        <dbReference type="ARBA" id="ARBA00022475"/>
    </source>
</evidence>
<feature type="transmembrane region" description="Helical" evidence="8">
    <location>
        <begin position="98"/>
        <end position="120"/>
    </location>
</feature>
<feature type="domain" description="ABC transmembrane type-1" evidence="9">
    <location>
        <begin position="94"/>
        <end position="307"/>
    </location>
</feature>
<comment type="similarity">
    <text evidence="8">Belongs to the binding-protein-dependent transport system permease family.</text>
</comment>
<feature type="transmembrane region" description="Helical" evidence="8">
    <location>
        <begin position="132"/>
        <end position="151"/>
    </location>
</feature>
<reference evidence="10 12" key="1">
    <citation type="submission" date="2018-11" db="EMBL/GenBank/DDBJ databases">
        <title>Complete genome sequence of Dickeya zeae strain CE1 infecting Canna edulis Ker-Gawl. in China.</title>
        <authorList>
            <person name="Zhang J."/>
            <person name="Lin B."/>
            <person name="Shen H."/>
            <person name="Jiang S."/>
            <person name="Pu X."/>
            <person name="Sun D."/>
        </authorList>
    </citation>
    <scope>NUCLEOTIDE SEQUENCE [LARGE SCALE GENOMIC DNA]</scope>
    <source>
        <strain evidence="10 12">CE1</strain>
    </source>
</reference>
<dbReference type="PANTHER" id="PTHR30193">
    <property type="entry name" value="ABC TRANSPORTER PERMEASE PROTEIN"/>
    <property type="match status" value="1"/>
</dbReference>
<dbReference type="PANTHER" id="PTHR30193:SF37">
    <property type="entry name" value="INNER MEMBRANE ABC TRANSPORTER PERMEASE PROTEIN YCJO"/>
    <property type="match status" value="1"/>
</dbReference>
<dbReference type="GO" id="GO:0055085">
    <property type="term" value="P:transmembrane transport"/>
    <property type="evidence" value="ECO:0007669"/>
    <property type="project" value="InterPro"/>
</dbReference>
<dbReference type="InterPro" id="IPR051393">
    <property type="entry name" value="ABC_transporter_permease"/>
</dbReference>
<protein>
    <submittedName>
        <fullName evidence="10">Sugar ABC transporter permease</fullName>
    </submittedName>
</protein>
<evidence type="ECO:0000313" key="10">
    <source>
        <dbReference type="EMBL" id="QIZ52990.1"/>
    </source>
</evidence>
<dbReference type="SUPFAM" id="SSF161098">
    <property type="entry name" value="MetI-like"/>
    <property type="match status" value="1"/>
</dbReference>
<dbReference type="InterPro" id="IPR035906">
    <property type="entry name" value="MetI-like_sf"/>
</dbReference>
<feature type="transmembrane region" description="Helical" evidence="8">
    <location>
        <begin position="286"/>
        <end position="306"/>
    </location>
</feature>
<reference evidence="11 13" key="2">
    <citation type="submission" date="2019-06" db="EMBL/GenBank/DDBJ databases">
        <title>Complete genome of Dickeya zeae PL65.</title>
        <authorList>
            <person name="Boluk G."/>
            <person name="Arif M."/>
        </authorList>
    </citation>
    <scope>NUCLEOTIDE SEQUENCE [LARGE SCALE GENOMIC DNA]</scope>
    <source>
        <strain evidence="11 13">PL65</strain>
    </source>
</reference>
<evidence type="ECO:0000256" key="6">
    <source>
        <dbReference type="ARBA" id="ARBA00022989"/>
    </source>
</evidence>
<evidence type="ECO:0000256" key="8">
    <source>
        <dbReference type="RuleBase" id="RU363032"/>
    </source>
</evidence>
<dbReference type="InterPro" id="IPR000515">
    <property type="entry name" value="MetI-like"/>
</dbReference>
<dbReference type="EMBL" id="CP040817">
    <property type="protein sequence ID" value="QYM93093.1"/>
    <property type="molecule type" value="Genomic_DNA"/>
</dbReference>
<dbReference type="EMBL" id="CP033622">
    <property type="protein sequence ID" value="QIZ52990.1"/>
    <property type="molecule type" value="Genomic_DNA"/>
</dbReference>
<evidence type="ECO:0000256" key="4">
    <source>
        <dbReference type="ARBA" id="ARBA00022519"/>
    </source>
</evidence>
<dbReference type="PROSITE" id="PS50928">
    <property type="entry name" value="ABC_TM1"/>
    <property type="match status" value="1"/>
</dbReference>
<name>A0AAE6Z421_9GAMM</name>
<evidence type="ECO:0000256" key="2">
    <source>
        <dbReference type="ARBA" id="ARBA00022448"/>
    </source>
</evidence>
<dbReference type="Proteomes" id="UP000824976">
    <property type="component" value="Chromosome"/>
</dbReference>